<sequence>MKKYLLPFTSAAVLILGAGCSTAPAPSAPGEPLSEPSPSVESSADVVNDTGDYTPVYTVEACDLITADEASVILGGELIPAYTEEGSDPAKKYCRYVTSQESGVSRLMEISVYEDVNMRNSLYEWPLDEYFSRFKTGHMTQPEQYEELQGLGEDAYLWSGTVRVLNMPYMIWIAVRGFSDEATNMNEGIKAAKKALERLP</sequence>
<proteinExistence type="predicted"/>
<gene>
    <name evidence="3" type="ORF">HS096_04540</name>
</gene>
<evidence type="ECO:0000256" key="2">
    <source>
        <dbReference type="SAM" id="SignalP"/>
    </source>
</evidence>
<dbReference type="Proteomes" id="UP000710385">
    <property type="component" value="Unassembled WGS sequence"/>
</dbReference>
<evidence type="ECO:0000313" key="4">
    <source>
        <dbReference type="Proteomes" id="UP000710385"/>
    </source>
</evidence>
<evidence type="ECO:0000313" key="3">
    <source>
        <dbReference type="EMBL" id="MBE7525623.1"/>
    </source>
</evidence>
<reference evidence="3" key="1">
    <citation type="submission" date="2020-05" db="EMBL/GenBank/DDBJ databases">
        <title>High-Quality Genomes of Partial-Nitritation/Anammox System by Hierarchical Clustering Based Hybrid Assembly.</title>
        <authorList>
            <person name="Liu L."/>
            <person name="Wang Y."/>
            <person name="Che Y."/>
            <person name="Chen Y."/>
            <person name="Xia Y."/>
            <person name="Luo R."/>
            <person name="Cheng S.H."/>
            <person name="Zheng C."/>
            <person name="Zhang T."/>
        </authorList>
    </citation>
    <scope>NUCLEOTIDE SEQUENCE</scope>
    <source>
        <strain evidence="3">H1_PAT1</strain>
    </source>
</reference>
<feature type="region of interest" description="Disordered" evidence="1">
    <location>
        <begin position="25"/>
        <end position="44"/>
    </location>
</feature>
<organism evidence="3 4">
    <name type="scientific">candidate division WWE3 bacterium</name>
    <dbReference type="NCBI Taxonomy" id="2053526"/>
    <lineage>
        <taxon>Bacteria</taxon>
        <taxon>Katanobacteria</taxon>
    </lineage>
</organism>
<comment type="caution">
    <text evidence="3">The sequence shown here is derived from an EMBL/GenBank/DDBJ whole genome shotgun (WGS) entry which is preliminary data.</text>
</comment>
<feature type="chain" id="PRO_5038078425" description="DUF3558 domain-containing protein" evidence="2">
    <location>
        <begin position="24"/>
        <end position="200"/>
    </location>
</feature>
<feature type="signal peptide" evidence="2">
    <location>
        <begin position="1"/>
        <end position="23"/>
    </location>
</feature>
<protein>
    <recommendedName>
        <fullName evidence="5">DUF3558 domain-containing protein</fullName>
    </recommendedName>
</protein>
<name>A0A928Y5Z3_UNCKA</name>
<evidence type="ECO:0008006" key="5">
    <source>
        <dbReference type="Google" id="ProtNLM"/>
    </source>
</evidence>
<dbReference type="AlphaFoldDB" id="A0A928Y5Z3"/>
<evidence type="ECO:0000256" key="1">
    <source>
        <dbReference type="SAM" id="MobiDB-lite"/>
    </source>
</evidence>
<keyword evidence="2" id="KW-0732">Signal</keyword>
<accession>A0A928Y5Z3</accession>
<dbReference type="PROSITE" id="PS51257">
    <property type="entry name" value="PROKAR_LIPOPROTEIN"/>
    <property type="match status" value="1"/>
</dbReference>
<dbReference type="EMBL" id="JABTTY010000001">
    <property type="protein sequence ID" value="MBE7525623.1"/>
    <property type="molecule type" value="Genomic_DNA"/>
</dbReference>